<feature type="transmembrane region" description="Helical" evidence="2">
    <location>
        <begin position="728"/>
        <end position="745"/>
    </location>
</feature>
<feature type="compositionally biased region" description="Polar residues" evidence="1">
    <location>
        <begin position="183"/>
        <end position="200"/>
    </location>
</feature>
<dbReference type="PANTHER" id="PTHR11360">
    <property type="entry name" value="MONOCARBOXYLATE TRANSPORTER"/>
    <property type="match status" value="1"/>
</dbReference>
<comment type="caution">
    <text evidence="3">The sequence shown here is derived from an EMBL/GenBank/DDBJ whole genome shotgun (WGS) entry which is preliminary data.</text>
</comment>
<dbReference type="GO" id="GO:0008028">
    <property type="term" value="F:monocarboxylic acid transmembrane transporter activity"/>
    <property type="evidence" value="ECO:0007669"/>
    <property type="project" value="TreeGrafter"/>
</dbReference>
<evidence type="ECO:0000313" key="4">
    <source>
        <dbReference type="Proteomes" id="UP000502823"/>
    </source>
</evidence>
<accession>A0A6L2PIZ7</accession>
<dbReference type="InterPro" id="IPR050327">
    <property type="entry name" value="Proton-linked_MCT"/>
</dbReference>
<feature type="transmembrane region" description="Helical" evidence="2">
    <location>
        <begin position="752"/>
        <end position="769"/>
    </location>
</feature>
<reference evidence="4" key="1">
    <citation type="submission" date="2020-01" db="EMBL/GenBank/DDBJ databases">
        <title>Draft genome sequence of the Termite Coptotermes fromosanus.</title>
        <authorList>
            <person name="Itakura S."/>
            <person name="Yosikawa Y."/>
            <person name="Umezawa K."/>
        </authorList>
    </citation>
    <scope>NUCLEOTIDE SEQUENCE [LARGE SCALE GENOMIC DNA]</scope>
</reference>
<evidence type="ECO:0000313" key="3">
    <source>
        <dbReference type="EMBL" id="GFG32523.1"/>
    </source>
</evidence>
<feature type="transmembrane region" description="Helical" evidence="2">
    <location>
        <begin position="89"/>
        <end position="113"/>
    </location>
</feature>
<dbReference type="InParanoid" id="A0A6L2PIZ7"/>
<dbReference type="InterPro" id="IPR036259">
    <property type="entry name" value="MFS_trans_sf"/>
</dbReference>
<keyword evidence="2" id="KW-0812">Transmembrane</keyword>
<dbReference type="SUPFAM" id="SSF103473">
    <property type="entry name" value="MFS general substrate transporter"/>
    <property type="match status" value="2"/>
</dbReference>
<keyword evidence="2" id="KW-0472">Membrane</keyword>
<gene>
    <name evidence="3" type="ORF">Cfor_06243</name>
</gene>
<keyword evidence="2" id="KW-1133">Transmembrane helix</keyword>
<feature type="transmembrane region" description="Helical" evidence="2">
    <location>
        <begin position="21"/>
        <end position="44"/>
    </location>
</feature>
<proteinExistence type="predicted"/>
<organism evidence="3 4">
    <name type="scientific">Coptotermes formosanus</name>
    <name type="common">Formosan subterranean termite</name>
    <dbReference type="NCBI Taxonomy" id="36987"/>
    <lineage>
        <taxon>Eukaryota</taxon>
        <taxon>Metazoa</taxon>
        <taxon>Ecdysozoa</taxon>
        <taxon>Arthropoda</taxon>
        <taxon>Hexapoda</taxon>
        <taxon>Insecta</taxon>
        <taxon>Pterygota</taxon>
        <taxon>Neoptera</taxon>
        <taxon>Polyneoptera</taxon>
        <taxon>Dictyoptera</taxon>
        <taxon>Blattodea</taxon>
        <taxon>Blattoidea</taxon>
        <taxon>Termitoidae</taxon>
        <taxon>Rhinotermitidae</taxon>
        <taxon>Coptotermes</taxon>
    </lineage>
</organism>
<sequence>MRHVFTDALLKRISKRRGAHASRVLASAGILMVAGGVIATSILRESYLQFLGYGLLGGVGTSLVFRQTETALCSHYPRHSRRSVAISHLVPYLGSSVAQFSMPLLLLGFYSLFGTHEAHLLQAGLVVQGLVGAVSLRPPTQRPTSISRYRSRPRAFTFVDDDSLNISRSNSYSRNRYTGRNSQVTASSGRNWRNPASYNSRPKLKNCSGKEPVVLEVSPRCNKNGVEILPEIPEETEESSSSDCSDIHQDVYAESNDMKFTDRVLHSGAKSMDGCLDTNEVNIKIIDSFSENKRWTVGAVEGMVPVCVENGLTEYRSACGSNISDAEDEENKTPENIFKNSALDKQDITGRFNPFSVNGEVWTTKSLGEVGPNYGKTDLSAFDPLLSKSTEIQNFSVVRDLDLTMRKVRSLNNIVPVFSEMKLKNQRSPAQKDSSVLNMNTVCIQSSNELNGNGSNVHMHVNNIKQRHDIKHTPKRWSTGTIEQMLSANSTSSSLGGRQGQMLHSCRKWHSAELGGRDQLIDNIDSSRKMKSDDLSTVEVPEDPIRTHANATTTDEKYCKVHEVPLSLPGSRQPEHHFWTAELISSETVDFDSTSDSHQEPELLREWSRCPSSLSQLIHRLLFSCSCHFQYCRVFRQRYSQSCYNPFFWHISEFVTIPYIFPSLLLRFTLRLCPMGFAVLSPLLVKRHIDEGTNGEAVSSVSISGFVWLCFVLVTPWCSKMSSSKHKYLFAAGNVVAAYGLHLLSKAESHDKVTLSCGIFGLGLGATIVTGNTTVYDALGTWNFARVDVILDFFSGVLVLVAGSVMNLFIKDQQGLTSCFTLLAVVYLVTGISWLLRPLLNGLHCQHHMNRILSSNRRHMTST</sequence>
<feature type="transmembrane region" description="Helical" evidence="2">
    <location>
        <begin position="697"/>
        <end position="716"/>
    </location>
</feature>
<feature type="transmembrane region" description="Helical" evidence="2">
    <location>
        <begin position="816"/>
        <end position="836"/>
    </location>
</feature>
<dbReference type="OrthoDB" id="410267at2759"/>
<dbReference type="EMBL" id="BLKM01008101">
    <property type="protein sequence ID" value="GFG32523.1"/>
    <property type="molecule type" value="Genomic_DNA"/>
</dbReference>
<dbReference type="PANTHER" id="PTHR11360:SF284">
    <property type="entry name" value="EG:103B4.3 PROTEIN-RELATED"/>
    <property type="match status" value="1"/>
</dbReference>
<feature type="transmembrane region" description="Helical" evidence="2">
    <location>
        <begin position="668"/>
        <end position="685"/>
    </location>
</feature>
<keyword evidence="4" id="KW-1185">Reference proteome</keyword>
<name>A0A6L2PIZ7_COPFO</name>
<dbReference type="AlphaFoldDB" id="A0A6L2PIZ7"/>
<feature type="transmembrane region" description="Helical" evidence="2">
    <location>
        <begin position="50"/>
        <end position="68"/>
    </location>
</feature>
<dbReference type="Proteomes" id="UP000502823">
    <property type="component" value="Unassembled WGS sequence"/>
</dbReference>
<evidence type="ECO:0000256" key="1">
    <source>
        <dbReference type="SAM" id="MobiDB-lite"/>
    </source>
</evidence>
<protein>
    <submittedName>
        <fullName evidence="3">Uncharacterized protein</fullName>
    </submittedName>
</protein>
<feature type="region of interest" description="Disordered" evidence="1">
    <location>
        <begin position="172"/>
        <end position="203"/>
    </location>
</feature>
<feature type="transmembrane region" description="Helical" evidence="2">
    <location>
        <begin position="789"/>
        <end position="809"/>
    </location>
</feature>
<feature type="compositionally biased region" description="Low complexity" evidence="1">
    <location>
        <begin position="172"/>
        <end position="182"/>
    </location>
</feature>
<evidence type="ECO:0000256" key="2">
    <source>
        <dbReference type="SAM" id="Phobius"/>
    </source>
</evidence>